<evidence type="ECO:0000256" key="1">
    <source>
        <dbReference type="SAM" id="MobiDB-lite"/>
    </source>
</evidence>
<evidence type="ECO:0000313" key="3">
    <source>
        <dbReference type="EMBL" id="TDT33146.1"/>
    </source>
</evidence>
<keyword evidence="2" id="KW-1133">Transmembrane helix</keyword>
<evidence type="ECO:0000256" key="2">
    <source>
        <dbReference type="SAM" id="Phobius"/>
    </source>
</evidence>
<dbReference type="EMBL" id="SOAW01000001">
    <property type="protein sequence ID" value="TDT33146.1"/>
    <property type="molecule type" value="Genomic_DNA"/>
</dbReference>
<keyword evidence="2" id="KW-0472">Membrane</keyword>
<accession>A0A4R7J8M6</accession>
<name>A0A4R7J8M6_9ACTN</name>
<comment type="caution">
    <text evidence="3">The sequence shown here is derived from an EMBL/GenBank/DDBJ whole genome shotgun (WGS) entry which is preliminary data.</text>
</comment>
<organism evidence="3 4">
    <name type="scientific">Naumannella halotolerans</name>
    <dbReference type="NCBI Taxonomy" id="993414"/>
    <lineage>
        <taxon>Bacteria</taxon>
        <taxon>Bacillati</taxon>
        <taxon>Actinomycetota</taxon>
        <taxon>Actinomycetes</taxon>
        <taxon>Propionibacteriales</taxon>
        <taxon>Propionibacteriaceae</taxon>
        <taxon>Naumannella</taxon>
    </lineage>
</organism>
<reference evidence="3 4" key="1">
    <citation type="submission" date="2019-03" db="EMBL/GenBank/DDBJ databases">
        <title>Genomic Encyclopedia of Archaeal and Bacterial Type Strains, Phase II (KMG-II): from individual species to whole genera.</title>
        <authorList>
            <person name="Goeker M."/>
        </authorList>
    </citation>
    <scope>NUCLEOTIDE SEQUENCE [LARGE SCALE GENOMIC DNA]</scope>
    <source>
        <strain evidence="3 4">DSM 24323</strain>
    </source>
</reference>
<feature type="compositionally biased region" description="Polar residues" evidence="1">
    <location>
        <begin position="15"/>
        <end position="27"/>
    </location>
</feature>
<keyword evidence="4" id="KW-1185">Reference proteome</keyword>
<gene>
    <name evidence="3" type="ORF">CLV29_0749</name>
</gene>
<feature type="region of interest" description="Disordered" evidence="1">
    <location>
        <begin position="1"/>
        <end position="27"/>
    </location>
</feature>
<evidence type="ECO:0000313" key="4">
    <source>
        <dbReference type="Proteomes" id="UP000295371"/>
    </source>
</evidence>
<keyword evidence="2" id="KW-0812">Transmembrane</keyword>
<sequence length="219" mass="24147">MSAMSDGRADLRSPRTGTPQSPDTGWQHVTEQGHLAARKLEQRQRRRRNLITLAVIAALAVAAVLGALHLASRLGVPGFSYTNEYGSRCTNGFIGHDCDPITVAELNLHAETDFPEDVELLESSFENGQDWRVRALLRVPAAEVEQTTAMLDERFGECEELDPDTALQDIPAGDYTEICRDRSSGMFDDEGERVESFHEVVRAVVADGSMIVDVEVFTV</sequence>
<feature type="transmembrane region" description="Helical" evidence="2">
    <location>
        <begin position="50"/>
        <end position="71"/>
    </location>
</feature>
<dbReference type="AlphaFoldDB" id="A0A4R7J8M6"/>
<protein>
    <submittedName>
        <fullName evidence="3">Uncharacterized protein</fullName>
    </submittedName>
</protein>
<dbReference type="Proteomes" id="UP000295371">
    <property type="component" value="Unassembled WGS sequence"/>
</dbReference>
<proteinExistence type="predicted"/>